<dbReference type="Pfam" id="PF00226">
    <property type="entry name" value="DnaJ"/>
    <property type="match status" value="1"/>
</dbReference>
<organism evidence="3 4">
    <name type="scientific">Cytospora leucostoma</name>
    <dbReference type="NCBI Taxonomy" id="1230097"/>
    <lineage>
        <taxon>Eukaryota</taxon>
        <taxon>Fungi</taxon>
        <taxon>Dikarya</taxon>
        <taxon>Ascomycota</taxon>
        <taxon>Pezizomycotina</taxon>
        <taxon>Sordariomycetes</taxon>
        <taxon>Sordariomycetidae</taxon>
        <taxon>Diaporthales</taxon>
        <taxon>Cytosporaceae</taxon>
        <taxon>Cytospora</taxon>
    </lineage>
</organism>
<dbReference type="InterPro" id="IPR036869">
    <property type="entry name" value="J_dom_sf"/>
</dbReference>
<dbReference type="PRINTS" id="PR00625">
    <property type="entry name" value="JDOMAIN"/>
</dbReference>
<evidence type="ECO:0000313" key="4">
    <source>
        <dbReference type="Proteomes" id="UP000285146"/>
    </source>
</evidence>
<gene>
    <name evidence="3" type="ORF">VPNG_06471</name>
</gene>
<comment type="caution">
    <text evidence="3">The sequence shown here is derived from an EMBL/GenBank/DDBJ whole genome shotgun (WGS) entry which is preliminary data.</text>
</comment>
<dbReference type="PROSITE" id="PS50076">
    <property type="entry name" value="DNAJ_2"/>
    <property type="match status" value="1"/>
</dbReference>
<dbReference type="SUPFAM" id="SSF46565">
    <property type="entry name" value="Chaperone J-domain"/>
    <property type="match status" value="1"/>
</dbReference>
<protein>
    <recommendedName>
        <fullName evidence="2">J domain-containing protein</fullName>
    </recommendedName>
</protein>
<dbReference type="FunCoup" id="A0A423WYV8">
    <property type="interactions" value="14"/>
</dbReference>
<dbReference type="InterPro" id="IPR050817">
    <property type="entry name" value="DjlA_DnaK_co-chaperone"/>
</dbReference>
<dbReference type="AlphaFoldDB" id="A0A423WYV8"/>
<dbReference type="InterPro" id="IPR018253">
    <property type="entry name" value="DnaJ_domain_CS"/>
</dbReference>
<evidence type="ECO:0000256" key="1">
    <source>
        <dbReference type="SAM" id="MobiDB-lite"/>
    </source>
</evidence>
<feature type="domain" description="J" evidence="2">
    <location>
        <begin position="92"/>
        <end position="162"/>
    </location>
</feature>
<dbReference type="OrthoDB" id="445556at2759"/>
<reference evidence="3 4" key="1">
    <citation type="submission" date="2015-09" db="EMBL/GenBank/DDBJ databases">
        <title>Host preference determinants of Valsa canker pathogens revealed by comparative genomics.</title>
        <authorList>
            <person name="Yin Z."/>
            <person name="Huang L."/>
        </authorList>
    </citation>
    <scope>NUCLEOTIDE SEQUENCE [LARGE SCALE GENOMIC DNA]</scope>
    <source>
        <strain evidence="3 4">SXYLt</strain>
    </source>
</reference>
<dbReference type="Gene3D" id="1.10.287.110">
    <property type="entry name" value="DnaJ domain"/>
    <property type="match status" value="1"/>
</dbReference>
<dbReference type="CDD" id="cd06257">
    <property type="entry name" value="DnaJ"/>
    <property type="match status" value="1"/>
</dbReference>
<sequence>MFLNKSSKLAVCSSSTVSSAFFFPAPITSSSTPLCTYAAPPAQRLRRGKLLSSPSTPWRPSRHYATVRDESVDQNKSDAPPVPSWPASKSPTPYEIFDQAKADPYNKKTFHQLVKLYHPDRHQHTTHLPLSHATKIERYRLIVSANDILSDPAKRRSYDLYGAGWGNKGDMRNSYREAEQMWRSQPDSAANNATWEDWERWHARQKQKQDGKAPVYDSSNQAFTLMIVGLLLIATFGRVTMGFHVADVQEKQIHATSGDMRQIRERKGLLNKEDRIDSFLKEREWAQIEAPIDSSQIRRK</sequence>
<dbReference type="InterPro" id="IPR001623">
    <property type="entry name" value="DnaJ_domain"/>
</dbReference>
<dbReference type="SMART" id="SM00271">
    <property type="entry name" value="DnaJ"/>
    <property type="match status" value="1"/>
</dbReference>
<keyword evidence="4" id="KW-1185">Reference proteome</keyword>
<dbReference type="STRING" id="1230097.A0A423WYV8"/>
<dbReference type="EMBL" id="LKEB01000033">
    <property type="protein sequence ID" value="ROW08740.1"/>
    <property type="molecule type" value="Genomic_DNA"/>
</dbReference>
<accession>A0A423WYV8</accession>
<evidence type="ECO:0000259" key="2">
    <source>
        <dbReference type="PROSITE" id="PS50076"/>
    </source>
</evidence>
<proteinExistence type="predicted"/>
<dbReference type="InParanoid" id="A0A423WYV8"/>
<feature type="compositionally biased region" description="Basic and acidic residues" evidence="1">
    <location>
        <begin position="67"/>
        <end position="76"/>
    </location>
</feature>
<dbReference type="PANTHER" id="PTHR24074">
    <property type="entry name" value="CO-CHAPERONE PROTEIN DJLA"/>
    <property type="match status" value="1"/>
</dbReference>
<feature type="region of interest" description="Disordered" evidence="1">
    <location>
        <begin position="67"/>
        <end position="90"/>
    </location>
</feature>
<dbReference type="Proteomes" id="UP000285146">
    <property type="component" value="Unassembled WGS sequence"/>
</dbReference>
<evidence type="ECO:0000313" key="3">
    <source>
        <dbReference type="EMBL" id="ROW08740.1"/>
    </source>
</evidence>
<name>A0A423WYV8_9PEZI</name>
<dbReference type="PROSITE" id="PS00636">
    <property type="entry name" value="DNAJ_1"/>
    <property type="match status" value="1"/>
</dbReference>